<comment type="caution">
    <text evidence="2">The sequence shown here is derived from an EMBL/GenBank/DDBJ whole genome shotgun (WGS) entry which is preliminary data.</text>
</comment>
<keyword evidence="1" id="KW-0472">Membrane</keyword>
<feature type="transmembrane region" description="Helical" evidence="1">
    <location>
        <begin position="197"/>
        <end position="214"/>
    </location>
</feature>
<accession>A0A9D1RZM4</accession>
<evidence type="ECO:0000313" key="2">
    <source>
        <dbReference type="EMBL" id="HIW96692.1"/>
    </source>
</evidence>
<gene>
    <name evidence="2" type="ORF">H9867_09495</name>
</gene>
<name>A0A9D1RZM4_9CORY</name>
<proteinExistence type="predicted"/>
<evidence type="ECO:0008006" key="4">
    <source>
        <dbReference type="Google" id="ProtNLM"/>
    </source>
</evidence>
<evidence type="ECO:0000313" key="3">
    <source>
        <dbReference type="Proteomes" id="UP000824189"/>
    </source>
</evidence>
<keyword evidence="1" id="KW-1133">Transmembrane helix</keyword>
<reference evidence="2" key="2">
    <citation type="submission" date="2021-04" db="EMBL/GenBank/DDBJ databases">
        <authorList>
            <person name="Gilroy R."/>
        </authorList>
    </citation>
    <scope>NUCLEOTIDE SEQUENCE</scope>
    <source>
        <strain evidence="2">4376</strain>
    </source>
</reference>
<reference evidence="2" key="1">
    <citation type="journal article" date="2021" name="PeerJ">
        <title>Extensive microbial diversity within the chicken gut microbiome revealed by metagenomics and culture.</title>
        <authorList>
            <person name="Gilroy R."/>
            <person name="Ravi A."/>
            <person name="Getino M."/>
            <person name="Pursley I."/>
            <person name="Horton D.L."/>
            <person name="Alikhan N.F."/>
            <person name="Baker D."/>
            <person name="Gharbi K."/>
            <person name="Hall N."/>
            <person name="Watson M."/>
            <person name="Adriaenssens E.M."/>
            <person name="Foster-Nyarko E."/>
            <person name="Jarju S."/>
            <person name="Secka A."/>
            <person name="Antonio M."/>
            <person name="Oren A."/>
            <person name="Chaudhuri R.R."/>
            <person name="La Ragione R."/>
            <person name="Hildebrand F."/>
            <person name="Pallen M.J."/>
        </authorList>
    </citation>
    <scope>NUCLEOTIDE SEQUENCE</scope>
    <source>
        <strain evidence="2">4376</strain>
    </source>
</reference>
<feature type="transmembrane region" description="Helical" evidence="1">
    <location>
        <begin position="116"/>
        <end position="142"/>
    </location>
</feature>
<organism evidence="2 3">
    <name type="scientific">Candidatus Corynebacterium gallistercoris</name>
    <dbReference type="NCBI Taxonomy" id="2838530"/>
    <lineage>
        <taxon>Bacteria</taxon>
        <taxon>Bacillati</taxon>
        <taxon>Actinomycetota</taxon>
        <taxon>Actinomycetes</taxon>
        <taxon>Mycobacteriales</taxon>
        <taxon>Corynebacteriaceae</taxon>
        <taxon>Corynebacterium</taxon>
    </lineage>
</organism>
<protein>
    <recommendedName>
        <fullName evidence="4">Sap, sulfolipid-1-addressing protein</fullName>
    </recommendedName>
</protein>
<dbReference type="Proteomes" id="UP000824189">
    <property type="component" value="Unassembled WGS sequence"/>
</dbReference>
<feature type="transmembrane region" description="Helical" evidence="1">
    <location>
        <begin position="75"/>
        <end position="95"/>
    </location>
</feature>
<sequence>MLHAVSFALLDSINVLLIGVLFAVAVMHPNPARYGRIATVLVAGDWAGVFVLSIPTLAVFNSIEHKVRAAVDSPIFGIILIVFGLVSAILTVRGGDPAPLIAKLTKPLQRPSPGTFFSGMALGAIQSITSLPFFMGLAYLVTTDLATPMRYLALFLYASLALSLPILSAILLGMVLRRPRSRMAMFIDSLRHKKDQLTKSAGYVVAAILILMGLPKIL</sequence>
<keyword evidence="1" id="KW-0812">Transmembrane</keyword>
<feature type="transmembrane region" description="Helical" evidence="1">
    <location>
        <begin position="6"/>
        <end position="26"/>
    </location>
</feature>
<dbReference type="EMBL" id="DXFZ01000111">
    <property type="protein sequence ID" value="HIW96692.1"/>
    <property type="molecule type" value="Genomic_DNA"/>
</dbReference>
<feature type="transmembrane region" description="Helical" evidence="1">
    <location>
        <begin position="154"/>
        <end position="176"/>
    </location>
</feature>
<evidence type="ECO:0000256" key="1">
    <source>
        <dbReference type="SAM" id="Phobius"/>
    </source>
</evidence>
<feature type="transmembrane region" description="Helical" evidence="1">
    <location>
        <begin position="38"/>
        <end position="63"/>
    </location>
</feature>
<dbReference type="AlphaFoldDB" id="A0A9D1RZM4"/>